<dbReference type="InterPro" id="IPR016142">
    <property type="entry name" value="Citrate_synth-like_lrg_a-sub"/>
</dbReference>
<dbReference type="PANTHER" id="PTHR11739:SF4">
    <property type="entry name" value="CITRATE SYNTHASE, PEROXISOMAL"/>
    <property type="match status" value="1"/>
</dbReference>
<keyword evidence="4" id="KW-0808">Transferase</keyword>
<dbReference type="Gene3D" id="1.10.230.10">
    <property type="entry name" value="Cytochrome P450-Terp, domain 2"/>
    <property type="match status" value="1"/>
</dbReference>
<comment type="caution">
    <text evidence="5">The sequence shown here is derived from an EMBL/GenBank/DDBJ whole genome shotgun (WGS) entry which is preliminary data.</text>
</comment>
<keyword evidence="6" id="KW-1185">Reference proteome</keyword>
<dbReference type="SUPFAM" id="SSF48256">
    <property type="entry name" value="Citrate synthase"/>
    <property type="match status" value="1"/>
</dbReference>
<sequence length="448" mass="51136">MISASDKLKFYAKNIKEENTIKKDLYDKYDIKRGLRNKNGTGVLVGVTKVGDVYGYRMEDGEKIPEEGELYYRGYALTDMVKDFNDNKRLGFEEIIYLLLFNQLPKACELSDFKEVLTNERILPKKFFEDTILNIPGNNIVNIMMRSVLALYSYDKKADDTDTLNVLSQSLSLISKMPIIAVYSYMVKIHNFEKKSLIIHNPIEDNTIAENILSMLRTDQIYKKEEAELLDLLLIIHAEHGGGNNSAFATHVVSSSGTDTYSAIATGLGSLKGPRHGGASLRVSQMLENIRENIKDLKDEDQIKDYLSKMIDGKVFDKKGLIYGLGHAVYTLSDPRAVLLKEKARELSKIKKREEDFLFIERVEKIGGKLIMEKLKRDYPACANVDLYSGFCYEMLKIPKDLYIPIFAIARTVGWSAHRLEQIEDSKIIRPAYKSLSQKKDYLSLKDR</sequence>
<reference evidence="5 6" key="1">
    <citation type="submission" date="2019-08" db="EMBL/GenBank/DDBJ databases">
        <title>In-depth cultivation of the pig gut microbiome towards novel bacterial diversity and tailored functional studies.</title>
        <authorList>
            <person name="Wylensek D."/>
            <person name="Hitch T.C.A."/>
            <person name="Clavel T."/>
        </authorList>
    </citation>
    <scope>NUCLEOTIDE SEQUENCE [LARGE SCALE GENOMIC DNA]</scope>
    <source>
        <strain evidence="5 6">WCA-380-WT-2B</strain>
    </source>
</reference>
<accession>A0A6N7VV47</accession>
<comment type="pathway">
    <text evidence="1">Carbohydrate metabolism; tricarboxylic acid cycle.</text>
</comment>
<dbReference type="Pfam" id="PF00285">
    <property type="entry name" value="Citrate_synt"/>
    <property type="match status" value="1"/>
</dbReference>
<dbReference type="GO" id="GO:0005829">
    <property type="term" value="C:cytosol"/>
    <property type="evidence" value="ECO:0007669"/>
    <property type="project" value="TreeGrafter"/>
</dbReference>
<dbReference type="PROSITE" id="PS00018">
    <property type="entry name" value="EF_HAND_1"/>
    <property type="match status" value="1"/>
</dbReference>
<evidence type="ECO:0000256" key="4">
    <source>
        <dbReference type="ARBA" id="ARBA00022679"/>
    </source>
</evidence>
<evidence type="ECO:0000256" key="2">
    <source>
        <dbReference type="ARBA" id="ARBA00010566"/>
    </source>
</evidence>
<gene>
    <name evidence="5" type="ORF">FYJ26_05555</name>
</gene>
<protein>
    <recommendedName>
        <fullName evidence="3">citrate synthase (unknown stereospecificity)</fullName>
        <ecNumber evidence="3">2.3.3.16</ecNumber>
    </recommendedName>
</protein>
<comment type="similarity">
    <text evidence="2">Belongs to the citrate synthase family.</text>
</comment>
<dbReference type="GO" id="GO:0006099">
    <property type="term" value="P:tricarboxylic acid cycle"/>
    <property type="evidence" value="ECO:0007669"/>
    <property type="project" value="UniProtKB-UniPathway"/>
</dbReference>
<dbReference type="RefSeq" id="WP_154540473.1">
    <property type="nucleotide sequence ID" value="NZ_VULQ01000005.1"/>
</dbReference>
<proteinExistence type="inferred from homology"/>
<dbReference type="InterPro" id="IPR018247">
    <property type="entry name" value="EF_Hand_1_Ca_BS"/>
</dbReference>
<dbReference type="InterPro" id="IPR002020">
    <property type="entry name" value="Citrate_synthase"/>
</dbReference>
<dbReference type="InterPro" id="IPR036969">
    <property type="entry name" value="Citrate_synthase_sf"/>
</dbReference>
<dbReference type="PANTHER" id="PTHR11739">
    <property type="entry name" value="CITRATE SYNTHASE"/>
    <property type="match status" value="1"/>
</dbReference>
<dbReference type="EMBL" id="VULQ01000005">
    <property type="protein sequence ID" value="MSS77884.1"/>
    <property type="molecule type" value="Genomic_DNA"/>
</dbReference>
<dbReference type="NCBIfam" id="NF010635">
    <property type="entry name" value="PRK14032.1"/>
    <property type="match status" value="1"/>
</dbReference>
<dbReference type="Gene3D" id="1.10.580.10">
    <property type="entry name" value="Citrate Synthase, domain 1"/>
    <property type="match status" value="1"/>
</dbReference>
<dbReference type="GO" id="GO:0005975">
    <property type="term" value="P:carbohydrate metabolic process"/>
    <property type="evidence" value="ECO:0007669"/>
    <property type="project" value="TreeGrafter"/>
</dbReference>
<dbReference type="Proteomes" id="UP000441925">
    <property type="component" value="Unassembled WGS sequence"/>
</dbReference>
<dbReference type="PRINTS" id="PR00143">
    <property type="entry name" value="CITRTSNTHASE"/>
</dbReference>
<dbReference type="AlphaFoldDB" id="A0A6N7VV47"/>
<dbReference type="GO" id="GO:0036440">
    <property type="term" value="F:citrate synthase activity"/>
    <property type="evidence" value="ECO:0007669"/>
    <property type="project" value="UniProtKB-EC"/>
</dbReference>
<dbReference type="UniPathway" id="UPA00223"/>
<evidence type="ECO:0000256" key="1">
    <source>
        <dbReference type="ARBA" id="ARBA00005163"/>
    </source>
</evidence>
<organism evidence="5 6">
    <name type="scientific">Anaerococcus porci</name>
    <dbReference type="NCBI Taxonomy" id="2652269"/>
    <lineage>
        <taxon>Bacteria</taxon>
        <taxon>Bacillati</taxon>
        <taxon>Bacillota</taxon>
        <taxon>Tissierellia</taxon>
        <taxon>Tissierellales</taxon>
        <taxon>Peptoniphilaceae</taxon>
        <taxon>Anaerococcus</taxon>
    </lineage>
</organism>
<evidence type="ECO:0000256" key="3">
    <source>
        <dbReference type="ARBA" id="ARBA00012972"/>
    </source>
</evidence>
<dbReference type="InterPro" id="IPR016143">
    <property type="entry name" value="Citrate_synth-like_sm_a-sub"/>
</dbReference>
<dbReference type="EC" id="2.3.3.16" evidence="3"/>
<evidence type="ECO:0000313" key="6">
    <source>
        <dbReference type="Proteomes" id="UP000441925"/>
    </source>
</evidence>
<name>A0A6N7VV47_9FIRM</name>
<evidence type="ECO:0000313" key="5">
    <source>
        <dbReference type="EMBL" id="MSS77884.1"/>
    </source>
</evidence>